<dbReference type="GO" id="GO:0005634">
    <property type="term" value="C:nucleus"/>
    <property type="evidence" value="ECO:0007669"/>
    <property type="project" value="TreeGrafter"/>
</dbReference>
<dbReference type="GO" id="GO:0003723">
    <property type="term" value="F:RNA binding"/>
    <property type="evidence" value="ECO:0007669"/>
    <property type="project" value="UniProtKB-KW"/>
</dbReference>
<gene>
    <name evidence="10" type="ORF">DKX38_022224</name>
</gene>
<dbReference type="FunFam" id="3.40.50.300:FF:000526">
    <property type="entry name" value="DExH-box ATP-dependent RNA helicase DExH3"/>
    <property type="match status" value="1"/>
</dbReference>
<evidence type="ECO:0000256" key="4">
    <source>
        <dbReference type="ARBA" id="ARBA00022806"/>
    </source>
</evidence>
<evidence type="ECO:0000256" key="7">
    <source>
        <dbReference type="ARBA" id="ARBA00047984"/>
    </source>
</evidence>
<sequence length="300" mass="33595">MSATLNPDLFSSYFGGAPAIHIPVSRKSLQLRNQQEEWQESPEGQKMIEFRRSLPAYKEKDLLLKAISENQVIVICSFLYLTSDCSPYLYEAVTPARTLIFTSISAFLHNSKLLRLYGILILNADDADEYEIEAARGAACSIICTQPRRISAMSVSERVAAERGEKLGESVGYKVRLEGMRGRDTRLLFCTTGILLRRLLLDRDLKGVTHVIVDEIHERGMNEDFLLIVLRDLLPRRPELRLILMSATLNADLFSSYFGGAPAIHIPVSLTLLISVLITCRKPIPYPLKPAGKDLVNFAA</sequence>
<comment type="caution">
    <text evidence="10">The sequence shown here is derived from an EMBL/GenBank/DDBJ whole genome shotgun (WGS) entry which is preliminary data.</text>
</comment>
<dbReference type="EC" id="3.6.4.13" evidence="1"/>
<evidence type="ECO:0000313" key="10">
    <source>
        <dbReference type="EMBL" id="KAB5524475.1"/>
    </source>
</evidence>
<dbReference type="AlphaFoldDB" id="A0A5N5K4S1"/>
<name>A0A5N5K4S1_9ROSI</name>
<dbReference type="Pfam" id="PF00270">
    <property type="entry name" value="DEAD"/>
    <property type="match status" value="1"/>
</dbReference>
<keyword evidence="5" id="KW-0067">ATP-binding</keyword>
<keyword evidence="3" id="KW-0378">Hydrolase</keyword>
<evidence type="ECO:0000256" key="5">
    <source>
        <dbReference type="ARBA" id="ARBA00022840"/>
    </source>
</evidence>
<accession>A0A5N5K4S1</accession>
<evidence type="ECO:0000256" key="1">
    <source>
        <dbReference type="ARBA" id="ARBA00012552"/>
    </source>
</evidence>
<evidence type="ECO:0000259" key="9">
    <source>
        <dbReference type="PROSITE" id="PS51192"/>
    </source>
</evidence>
<dbReference type="SMART" id="SM00487">
    <property type="entry name" value="DEXDc"/>
    <property type="match status" value="1"/>
</dbReference>
<dbReference type="Gene3D" id="3.40.50.300">
    <property type="entry name" value="P-loop containing nucleotide triphosphate hydrolases"/>
    <property type="match status" value="2"/>
</dbReference>
<evidence type="ECO:0000313" key="11">
    <source>
        <dbReference type="Proteomes" id="UP000326939"/>
    </source>
</evidence>
<evidence type="ECO:0000256" key="6">
    <source>
        <dbReference type="ARBA" id="ARBA00022884"/>
    </source>
</evidence>
<dbReference type="Proteomes" id="UP000326939">
    <property type="component" value="Chromosome 15"/>
</dbReference>
<evidence type="ECO:0000256" key="2">
    <source>
        <dbReference type="ARBA" id="ARBA00022741"/>
    </source>
</evidence>
<comment type="catalytic activity">
    <reaction evidence="7">
        <text>ATP + H2O = ADP + phosphate + H(+)</text>
        <dbReference type="Rhea" id="RHEA:13065"/>
        <dbReference type="ChEBI" id="CHEBI:15377"/>
        <dbReference type="ChEBI" id="CHEBI:15378"/>
        <dbReference type="ChEBI" id="CHEBI:30616"/>
        <dbReference type="ChEBI" id="CHEBI:43474"/>
        <dbReference type="ChEBI" id="CHEBI:456216"/>
        <dbReference type="EC" id="3.6.4.13"/>
    </reaction>
</comment>
<keyword evidence="11" id="KW-1185">Reference proteome</keyword>
<protein>
    <recommendedName>
        <fullName evidence="1">RNA helicase</fullName>
        <ecNumber evidence="1">3.6.4.13</ecNumber>
    </recommendedName>
</protein>
<feature type="domain" description="Helicase ATP-binding" evidence="9">
    <location>
        <begin position="142"/>
        <end position="267"/>
    </location>
</feature>
<dbReference type="InterPro" id="IPR014001">
    <property type="entry name" value="Helicase_ATP-bd"/>
</dbReference>
<comment type="similarity">
    <text evidence="8">Belongs to the DExH box helicase family.</text>
</comment>
<evidence type="ECO:0000256" key="3">
    <source>
        <dbReference type="ARBA" id="ARBA00022801"/>
    </source>
</evidence>
<dbReference type="SUPFAM" id="SSF52540">
    <property type="entry name" value="P-loop containing nucleoside triphosphate hydrolases"/>
    <property type="match status" value="1"/>
</dbReference>
<keyword evidence="6" id="KW-0694">RNA-binding</keyword>
<dbReference type="EMBL" id="VDCV01000015">
    <property type="protein sequence ID" value="KAB5524475.1"/>
    <property type="molecule type" value="Genomic_DNA"/>
</dbReference>
<organism evidence="10 11">
    <name type="scientific">Salix brachista</name>
    <dbReference type="NCBI Taxonomy" id="2182728"/>
    <lineage>
        <taxon>Eukaryota</taxon>
        <taxon>Viridiplantae</taxon>
        <taxon>Streptophyta</taxon>
        <taxon>Embryophyta</taxon>
        <taxon>Tracheophyta</taxon>
        <taxon>Spermatophyta</taxon>
        <taxon>Magnoliopsida</taxon>
        <taxon>eudicotyledons</taxon>
        <taxon>Gunneridae</taxon>
        <taxon>Pentapetalae</taxon>
        <taxon>rosids</taxon>
        <taxon>fabids</taxon>
        <taxon>Malpighiales</taxon>
        <taxon>Salicaceae</taxon>
        <taxon>Saliceae</taxon>
        <taxon>Salix</taxon>
    </lineage>
</organism>
<dbReference type="CDD" id="cd17917">
    <property type="entry name" value="DEXHc_RHA-like"/>
    <property type="match status" value="1"/>
</dbReference>
<dbReference type="PROSITE" id="PS51192">
    <property type="entry name" value="HELICASE_ATP_BIND_1"/>
    <property type="match status" value="1"/>
</dbReference>
<keyword evidence="2" id="KW-0547">Nucleotide-binding</keyword>
<evidence type="ECO:0000256" key="8">
    <source>
        <dbReference type="ARBA" id="ARBA00060772"/>
    </source>
</evidence>
<keyword evidence="4" id="KW-0347">Helicase</keyword>
<dbReference type="InterPro" id="IPR011545">
    <property type="entry name" value="DEAD/DEAH_box_helicase_dom"/>
</dbReference>
<proteinExistence type="inferred from homology"/>
<dbReference type="InterPro" id="IPR027417">
    <property type="entry name" value="P-loop_NTPase"/>
</dbReference>
<reference evidence="11" key="1">
    <citation type="journal article" date="2019" name="Gigascience">
        <title>De novo genome assembly of the endangered Acer yangbiense, a plant species with extremely small populations endemic to Yunnan Province, China.</title>
        <authorList>
            <person name="Yang J."/>
            <person name="Wariss H.M."/>
            <person name="Tao L."/>
            <person name="Zhang R."/>
            <person name="Yun Q."/>
            <person name="Hollingsworth P."/>
            <person name="Dao Z."/>
            <person name="Luo G."/>
            <person name="Guo H."/>
            <person name="Ma Y."/>
            <person name="Sun W."/>
        </authorList>
    </citation>
    <scope>NUCLEOTIDE SEQUENCE [LARGE SCALE GENOMIC DNA]</scope>
    <source>
        <strain evidence="11">cv. br00</strain>
    </source>
</reference>
<dbReference type="PANTHER" id="PTHR18934:SF229">
    <property type="entry name" value="DEXH-BOX ATP-DEPENDENT RNA HELICASE DEXH3"/>
    <property type="match status" value="1"/>
</dbReference>
<dbReference type="GO" id="GO:0016787">
    <property type="term" value="F:hydrolase activity"/>
    <property type="evidence" value="ECO:0007669"/>
    <property type="project" value="UniProtKB-KW"/>
</dbReference>
<dbReference type="GO" id="GO:0003724">
    <property type="term" value="F:RNA helicase activity"/>
    <property type="evidence" value="ECO:0007669"/>
    <property type="project" value="UniProtKB-EC"/>
</dbReference>
<dbReference type="PANTHER" id="PTHR18934">
    <property type="entry name" value="ATP-DEPENDENT RNA HELICASE"/>
    <property type="match status" value="1"/>
</dbReference>
<dbReference type="GO" id="GO:0005524">
    <property type="term" value="F:ATP binding"/>
    <property type="evidence" value="ECO:0007669"/>
    <property type="project" value="UniProtKB-KW"/>
</dbReference>